<dbReference type="GO" id="GO:0005634">
    <property type="term" value="C:nucleus"/>
    <property type="evidence" value="ECO:0007669"/>
    <property type="project" value="TreeGrafter"/>
</dbReference>
<dbReference type="AlphaFoldDB" id="A0A8C8BY97"/>
<dbReference type="GeneTree" id="ENSGT00550000074897"/>
<dbReference type="SMART" id="SM00534">
    <property type="entry name" value="MUTSac"/>
    <property type="match status" value="1"/>
</dbReference>
<protein>
    <recommendedName>
        <fullName evidence="5">DNA mismatch repair proteins mutS family domain-containing protein</fullName>
    </recommendedName>
</protein>
<name>A0A8C8BY97_ONCTS</name>
<evidence type="ECO:0000256" key="3">
    <source>
        <dbReference type="ARBA" id="ARBA00022840"/>
    </source>
</evidence>
<comment type="similarity">
    <text evidence="1">Belongs to the DNA mismatch repair MutS family.</text>
</comment>
<organism evidence="6 7">
    <name type="scientific">Oncorhynchus tshawytscha</name>
    <name type="common">Chinook salmon</name>
    <name type="synonym">Salmo tshawytscha</name>
    <dbReference type="NCBI Taxonomy" id="74940"/>
    <lineage>
        <taxon>Eukaryota</taxon>
        <taxon>Metazoa</taxon>
        <taxon>Chordata</taxon>
        <taxon>Craniata</taxon>
        <taxon>Vertebrata</taxon>
        <taxon>Euteleostomi</taxon>
        <taxon>Actinopterygii</taxon>
        <taxon>Neopterygii</taxon>
        <taxon>Teleostei</taxon>
        <taxon>Protacanthopterygii</taxon>
        <taxon>Salmoniformes</taxon>
        <taxon>Salmonidae</taxon>
        <taxon>Salmoninae</taxon>
        <taxon>Oncorhynchus</taxon>
    </lineage>
</organism>
<dbReference type="GO" id="GO:0005524">
    <property type="term" value="F:ATP binding"/>
    <property type="evidence" value="ECO:0007669"/>
    <property type="project" value="UniProtKB-KW"/>
</dbReference>
<evidence type="ECO:0000256" key="1">
    <source>
        <dbReference type="ARBA" id="ARBA00006271"/>
    </source>
</evidence>
<keyword evidence="3" id="KW-0067">ATP-binding</keyword>
<keyword evidence="7" id="KW-1185">Reference proteome</keyword>
<dbReference type="InterPro" id="IPR000432">
    <property type="entry name" value="DNA_mismatch_repair_MutS_C"/>
</dbReference>
<dbReference type="GO" id="GO:0140664">
    <property type="term" value="F:ATP-dependent DNA damage sensor activity"/>
    <property type="evidence" value="ECO:0007669"/>
    <property type="project" value="InterPro"/>
</dbReference>
<dbReference type="Pfam" id="PF00488">
    <property type="entry name" value="MutS_V"/>
    <property type="match status" value="1"/>
</dbReference>
<accession>A0A8C8BY97</accession>
<dbReference type="InterPro" id="IPR045076">
    <property type="entry name" value="MutS"/>
</dbReference>
<dbReference type="InterPro" id="IPR027417">
    <property type="entry name" value="P-loop_NTPase"/>
</dbReference>
<evidence type="ECO:0000256" key="2">
    <source>
        <dbReference type="ARBA" id="ARBA00022741"/>
    </source>
</evidence>
<dbReference type="PANTHER" id="PTHR11361">
    <property type="entry name" value="DNA MISMATCH REPAIR PROTEIN MUTS FAMILY MEMBER"/>
    <property type="match status" value="1"/>
</dbReference>
<proteinExistence type="inferred from homology"/>
<evidence type="ECO:0000313" key="7">
    <source>
        <dbReference type="Proteomes" id="UP000694402"/>
    </source>
</evidence>
<sequence>MRVLLSTVHEHIHCLYKLSDAVSMLDMLLSLANACTISDYTLAIKQGRYPILDLITGQQPMCNNSYISEGSNIVIIAGLNMSGKSTYLKQVVLCQIMAQIGSRICPRLFFLFHFVWVFPSTSAEWGVVICHSICKFLVSLRVGTLSNQHICELETLYPNVENQHMEVQHTYTGNTGTESVVYTFLLSHGSSYFLGGAELPDLPSVAILLIRKCD</sequence>
<dbReference type="Ensembl" id="ENSOTST00005003890.2">
    <property type="protein sequence ID" value="ENSOTSP00005003498.1"/>
    <property type="gene ID" value="ENSOTSG00005001999.2"/>
</dbReference>
<dbReference type="GO" id="GO:0006298">
    <property type="term" value="P:mismatch repair"/>
    <property type="evidence" value="ECO:0007669"/>
    <property type="project" value="InterPro"/>
</dbReference>
<feature type="domain" description="DNA mismatch repair proteins mutS family" evidence="5">
    <location>
        <begin position="71"/>
        <end position="212"/>
    </location>
</feature>
<reference evidence="6" key="1">
    <citation type="submission" date="2025-08" db="UniProtKB">
        <authorList>
            <consortium name="Ensembl"/>
        </authorList>
    </citation>
    <scope>IDENTIFICATION</scope>
</reference>
<dbReference type="PANTHER" id="PTHR11361:SF21">
    <property type="entry name" value="MUTS PROTEIN HOMOLOG 4"/>
    <property type="match status" value="1"/>
</dbReference>
<dbReference type="SUPFAM" id="SSF52540">
    <property type="entry name" value="P-loop containing nucleoside triphosphate hydrolases"/>
    <property type="match status" value="1"/>
</dbReference>
<dbReference type="GO" id="GO:0007131">
    <property type="term" value="P:reciprocal meiotic recombination"/>
    <property type="evidence" value="ECO:0007669"/>
    <property type="project" value="TreeGrafter"/>
</dbReference>
<dbReference type="Gene3D" id="3.40.50.300">
    <property type="entry name" value="P-loop containing nucleotide triphosphate hydrolases"/>
    <property type="match status" value="1"/>
</dbReference>
<dbReference type="GO" id="GO:0030983">
    <property type="term" value="F:mismatched DNA binding"/>
    <property type="evidence" value="ECO:0007669"/>
    <property type="project" value="InterPro"/>
</dbReference>
<dbReference type="Proteomes" id="UP000694402">
    <property type="component" value="Unassembled WGS sequence"/>
</dbReference>
<keyword evidence="2" id="KW-0547">Nucleotide-binding</keyword>
<evidence type="ECO:0000259" key="5">
    <source>
        <dbReference type="SMART" id="SM00534"/>
    </source>
</evidence>
<evidence type="ECO:0000313" key="6">
    <source>
        <dbReference type="Ensembl" id="ENSOTSP00005003498.1"/>
    </source>
</evidence>
<reference evidence="6" key="2">
    <citation type="submission" date="2025-09" db="UniProtKB">
        <authorList>
            <consortium name="Ensembl"/>
        </authorList>
    </citation>
    <scope>IDENTIFICATION</scope>
</reference>
<evidence type="ECO:0000256" key="4">
    <source>
        <dbReference type="ARBA" id="ARBA00023125"/>
    </source>
</evidence>
<keyword evidence="4" id="KW-0238">DNA-binding</keyword>